<evidence type="ECO:0000259" key="5">
    <source>
        <dbReference type="Pfam" id="PF07992"/>
    </source>
</evidence>
<comment type="caution">
    <text evidence="7">The sequence shown here is derived from an EMBL/GenBank/DDBJ whole genome shotgun (WGS) entry which is preliminary data.</text>
</comment>
<dbReference type="Proteomes" id="UP000535078">
    <property type="component" value="Unassembled WGS sequence"/>
</dbReference>
<keyword evidence="7" id="KW-0223">Dioxygenase</keyword>
<dbReference type="Gene3D" id="3.50.50.60">
    <property type="entry name" value="FAD/NAD(P)-binding domain"/>
    <property type="match status" value="2"/>
</dbReference>
<comment type="cofactor">
    <cofactor evidence="1">
        <name>FAD</name>
        <dbReference type="ChEBI" id="CHEBI:57692"/>
    </cofactor>
</comment>
<sequence>MINSIAVVGANMAGARAAESLRSAGYDGHIHLIGEEPWRPYERPPLSKEFLWEGGTPSGSFYLHDEHWYASNKVELRLGVRTTAIDLRAGALRLASGEAVQADRILLATGGAARRLPLPGAEAANVHHLRTLGDAAGLAADLRPGAQIVIIGMGVIGAEVAASARRMGCNVTAVEPFASPMIRALGDHFGAWLGEHHRMQGVRALYGRSVKGLRLSGAKVCAVELDDGEELACDAVVVGIGIVPAVELAADAGLIVGNGIVVDAQCRTSNPVIFAAGDVAEQPDFFGGRVRMETYQNAAEQGAAAAAAMLGQPVEYCRPCWFWSDQYDLNIQVTGRIDAQQQLIMRGRVEDDAFCAFFLAGDLVMGALTANRSADMGVAKRLVERRARVGPAELADVDVPLREILKKSAS</sequence>
<dbReference type="SUPFAM" id="SSF55424">
    <property type="entry name" value="FAD/NAD-linked reductases, dimerisation (C-terminal) domain"/>
    <property type="match status" value="1"/>
</dbReference>
<dbReference type="PRINTS" id="PR00368">
    <property type="entry name" value="FADPNR"/>
</dbReference>
<dbReference type="PRINTS" id="PR00411">
    <property type="entry name" value="PNDRDTASEI"/>
</dbReference>
<evidence type="ECO:0000259" key="6">
    <source>
        <dbReference type="Pfam" id="PF14759"/>
    </source>
</evidence>
<dbReference type="Pfam" id="PF14759">
    <property type="entry name" value="Reductase_C"/>
    <property type="match status" value="1"/>
</dbReference>
<keyword evidence="3" id="KW-0274">FAD</keyword>
<keyword evidence="8" id="KW-1185">Reference proteome</keyword>
<reference evidence="7 8" key="1">
    <citation type="submission" date="2020-03" db="EMBL/GenBank/DDBJ databases">
        <title>Genomic Encyclopedia of Type Strains, Phase IV (KMG-IV): sequencing the most valuable type-strain genomes for metagenomic binning, comparative biology and taxonomic classification.</title>
        <authorList>
            <person name="Goeker M."/>
        </authorList>
    </citation>
    <scope>NUCLEOTIDE SEQUENCE [LARGE SCALE GENOMIC DNA]</scope>
    <source>
        <strain evidence="7 8">DSM 25229</strain>
    </source>
</reference>
<dbReference type="GO" id="GO:0051213">
    <property type="term" value="F:dioxygenase activity"/>
    <property type="evidence" value="ECO:0007669"/>
    <property type="project" value="UniProtKB-KW"/>
</dbReference>
<dbReference type="RefSeq" id="WP_231732771.1">
    <property type="nucleotide sequence ID" value="NZ_JAATIT010000001.1"/>
</dbReference>
<dbReference type="InterPro" id="IPR016156">
    <property type="entry name" value="FAD/NAD-linked_Rdtase_dimer_sf"/>
</dbReference>
<name>A0A7X6B866_9SPHN</name>
<keyword evidence="4 7" id="KW-0560">Oxidoreductase</keyword>
<dbReference type="Pfam" id="PF07992">
    <property type="entry name" value="Pyr_redox_2"/>
    <property type="match status" value="1"/>
</dbReference>
<keyword evidence="2" id="KW-0285">Flavoprotein</keyword>
<dbReference type="GO" id="GO:0008860">
    <property type="term" value="F:ferredoxin-NAD+ reductase activity"/>
    <property type="evidence" value="ECO:0007669"/>
    <property type="project" value="UniProtKB-EC"/>
</dbReference>
<evidence type="ECO:0000256" key="4">
    <source>
        <dbReference type="ARBA" id="ARBA00023002"/>
    </source>
</evidence>
<evidence type="ECO:0000313" key="8">
    <source>
        <dbReference type="Proteomes" id="UP000535078"/>
    </source>
</evidence>
<gene>
    <name evidence="7" type="ORF">GGR90_000624</name>
</gene>
<dbReference type="InterPro" id="IPR028202">
    <property type="entry name" value="Reductase_C"/>
</dbReference>
<dbReference type="AlphaFoldDB" id="A0A7X6B866"/>
<dbReference type="InterPro" id="IPR050446">
    <property type="entry name" value="FAD-oxidoreductase/Apoptosis"/>
</dbReference>
<dbReference type="InterPro" id="IPR023753">
    <property type="entry name" value="FAD/NAD-binding_dom"/>
</dbReference>
<feature type="domain" description="Reductase C-terminal" evidence="6">
    <location>
        <begin position="321"/>
        <end position="405"/>
    </location>
</feature>
<proteinExistence type="predicted"/>
<organism evidence="7 8">
    <name type="scientific">Sphingopyxis italica</name>
    <dbReference type="NCBI Taxonomy" id="1129133"/>
    <lineage>
        <taxon>Bacteria</taxon>
        <taxon>Pseudomonadati</taxon>
        <taxon>Pseudomonadota</taxon>
        <taxon>Alphaproteobacteria</taxon>
        <taxon>Sphingomonadales</taxon>
        <taxon>Sphingomonadaceae</taxon>
        <taxon>Sphingopyxis</taxon>
    </lineage>
</organism>
<accession>A0A7X6B866</accession>
<dbReference type="InterPro" id="IPR036188">
    <property type="entry name" value="FAD/NAD-bd_sf"/>
</dbReference>
<evidence type="ECO:0000256" key="1">
    <source>
        <dbReference type="ARBA" id="ARBA00001974"/>
    </source>
</evidence>
<dbReference type="Gene3D" id="3.30.390.30">
    <property type="match status" value="1"/>
</dbReference>
<evidence type="ECO:0000256" key="2">
    <source>
        <dbReference type="ARBA" id="ARBA00022630"/>
    </source>
</evidence>
<dbReference type="GO" id="GO:0005737">
    <property type="term" value="C:cytoplasm"/>
    <property type="evidence" value="ECO:0007669"/>
    <property type="project" value="TreeGrafter"/>
</dbReference>
<dbReference type="SUPFAM" id="SSF51905">
    <property type="entry name" value="FAD/NAD(P)-binding domain"/>
    <property type="match status" value="1"/>
</dbReference>
<dbReference type="PANTHER" id="PTHR43557">
    <property type="entry name" value="APOPTOSIS-INDUCING FACTOR 1"/>
    <property type="match status" value="1"/>
</dbReference>
<protein>
    <submittedName>
        <fullName evidence="7">3-phenylpropionate/trans-cinnamate dioxygenase ferredoxin reductase subunit</fullName>
        <ecNumber evidence="7">1.18.1.3</ecNumber>
    </submittedName>
</protein>
<dbReference type="PANTHER" id="PTHR43557:SF2">
    <property type="entry name" value="RIESKE DOMAIN-CONTAINING PROTEIN-RELATED"/>
    <property type="match status" value="1"/>
</dbReference>
<dbReference type="EMBL" id="JAATIT010000001">
    <property type="protein sequence ID" value="NJB88472.1"/>
    <property type="molecule type" value="Genomic_DNA"/>
</dbReference>
<evidence type="ECO:0000313" key="7">
    <source>
        <dbReference type="EMBL" id="NJB88472.1"/>
    </source>
</evidence>
<evidence type="ECO:0000256" key="3">
    <source>
        <dbReference type="ARBA" id="ARBA00022827"/>
    </source>
</evidence>
<dbReference type="GO" id="GO:0016651">
    <property type="term" value="F:oxidoreductase activity, acting on NAD(P)H"/>
    <property type="evidence" value="ECO:0007669"/>
    <property type="project" value="TreeGrafter"/>
</dbReference>
<feature type="domain" description="FAD/NAD(P)-binding" evidence="5">
    <location>
        <begin position="4"/>
        <end position="302"/>
    </location>
</feature>
<dbReference type="EC" id="1.18.1.3" evidence="7"/>